<protein>
    <submittedName>
        <fullName evidence="2">Sigma factor-like helix-turn-helix DNA-binding protein</fullName>
    </submittedName>
</protein>
<evidence type="ECO:0000313" key="3">
    <source>
        <dbReference type="Proteomes" id="UP001175097"/>
    </source>
</evidence>
<dbReference type="Gene3D" id="1.10.10.10">
    <property type="entry name" value="Winged helix-like DNA-binding domain superfamily/Winged helix DNA-binding domain"/>
    <property type="match status" value="1"/>
</dbReference>
<organism evidence="2 3">
    <name type="scientific">Sporosarcina highlanderae</name>
    <dbReference type="NCBI Taxonomy" id="3035916"/>
    <lineage>
        <taxon>Bacteria</taxon>
        <taxon>Bacillati</taxon>
        <taxon>Bacillota</taxon>
        <taxon>Bacilli</taxon>
        <taxon>Bacillales</taxon>
        <taxon>Caryophanaceae</taxon>
        <taxon>Sporosarcina</taxon>
    </lineage>
</organism>
<sequence length="79" mass="8611">MAEALATLKPEEQQLIYLKYFQDVKIKEISELSSIPEGTVKCGGNPICHIRHVNPRVTGICKCGGVNTGHGKVRGFDSV</sequence>
<dbReference type="Proteomes" id="UP001175097">
    <property type="component" value="Unassembled WGS sequence"/>
</dbReference>
<proteinExistence type="predicted"/>
<dbReference type="InterPro" id="IPR013249">
    <property type="entry name" value="RNA_pol_sigma70_r4_t2"/>
</dbReference>
<feature type="domain" description="RNA polymerase sigma factor 70 region 4 type 2" evidence="1">
    <location>
        <begin position="2"/>
        <end position="41"/>
    </location>
</feature>
<reference evidence="2" key="1">
    <citation type="submission" date="2023-03" db="EMBL/GenBank/DDBJ databases">
        <title>MT1 and MT2 Draft Genomes of Novel Species.</title>
        <authorList>
            <person name="Venkateswaran K."/>
        </authorList>
    </citation>
    <scope>NUCLEOTIDE SEQUENCE</scope>
    <source>
        <strain evidence="2">F6_3S_P_2</strain>
    </source>
</reference>
<gene>
    <name evidence="2" type="ORF">P5G49_03825</name>
</gene>
<dbReference type="RefSeq" id="WP_301242126.1">
    <property type="nucleotide sequence ID" value="NZ_JAROCC010000002.1"/>
</dbReference>
<comment type="caution">
    <text evidence="2">The sequence shown here is derived from an EMBL/GenBank/DDBJ whole genome shotgun (WGS) entry which is preliminary data.</text>
</comment>
<dbReference type="InterPro" id="IPR013324">
    <property type="entry name" value="RNA_pol_sigma_r3/r4-like"/>
</dbReference>
<name>A0ABT8JQB2_9BACL</name>
<keyword evidence="3" id="KW-1185">Reference proteome</keyword>
<dbReference type="Pfam" id="PF08281">
    <property type="entry name" value="Sigma70_r4_2"/>
    <property type="match status" value="1"/>
</dbReference>
<evidence type="ECO:0000313" key="2">
    <source>
        <dbReference type="EMBL" id="MDN4606602.1"/>
    </source>
</evidence>
<dbReference type="SUPFAM" id="SSF88659">
    <property type="entry name" value="Sigma3 and sigma4 domains of RNA polymerase sigma factors"/>
    <property type="match status" value="1"/>
</dbReference>
<dbReference type="InterPro" id="IPR036388">
    <property type="entry name" value="WH-like_DNA-bd_sf"/>
</dbReference>
<dbReference type="EMBL" id="JAROCC010000002">
    <property type="protein sequence ID" value="MDN4606602.1"/>
    <property type="molecule type" value="Genomic_DNA"/>
</dbReference>
<evidence type="ECO:0000259" key="1">
    <source>
        <dbReference type="Pfam" id="PF08281"/>
    </source>
</evidence>
<accession>A0ABT8JQB2</accession>